<dbReference type="RefSeq" id="WP_237871852.1">
    <property type="nucleotide sequence ID" value="NZ_JAKLTR010000006.1"/>
</dbReference>
<sequence length="160" mass="17322">MRQKNHTRPFALIAGGIILLLTGLIVLSACQKNKEAASIIVKTDMQKAADLLQGKINCGKLDHVASEDNVAYLSFSEGSKAIIVQLMPGDKNVSIPSLANSCIITSHYGVVIKDPATNSVLLLPRDDRESQRRFAEIELLFNQQKLTATIGGTTLINFSS</sequence>
<reference evidence="1" key="1">
    <citation type="submission" date="2022-01" db="EMBL/GenBank/DDBJ databases">
        <authorList>
            <person name="Jo J.-H."/>
            <person name="Im W.-T."/>
        </authorList>
    </citation>
    <scope>NUCLEOTIDE SEQUENCE</scope>
    <source>
        <strain evidence="1">NA20</strain>
    </source>
</reference>
<dbReference type="PROSITE" id="PS51257">
    <property type="entry name" value="PROKAR_LIPOPROTEIN"/>
    <property type="match status" value="1"/>
</dbReference>
<evidence type="ECO:0000313" key="2">
    <source>
        <dbReference type="Proteomes" id="UP001165367"/>
    </source>
</evidence>
<organism evidence="1 2">
    <name type="scientific">Terrimonas ginsenosidimutans</name>
    <dbReference type="NCBI Taxonomy" id="2908004"/>
    <lineage>
        <taxon>Bacteria</taxon>
        <taxon>Pseudomonadati</taxon>
        <taxon>Bacteroidota</taxon>
        <taxon>Chitinophagia</taxon>
        <taxon>Chitinophagales</taxon>
        <taxon>Chitinophagaceae</taxon>
        <taxon>Terrimonas</taxon>
    </lineage>
</organism>
<name>A0ABS9KRK7_9BACT</name>
<comment type="caution">
    <text evidence="1">The sequence shown here is derived from an EMBL/GenBank/DDBJ whole genome shotgun (WGS) entry which is preliminary data.</text>
</comment>
<dbReference type="EMBL" id="JAKLTR010000006">
    <property type="protein sequence ID" value="MCG2614956.1"/>
    <property type="molecule type" value="Genomic_DNA"/>
</dbReference>
<evidence type="ECO:0000313" key="1">
    <source>
        <dbReference type="EMBL" id="MCG2614956.1"/>
    </source>
</evidence>
<dbReference type="Proteomes" id="UP001165367">
    <property type="component" value="Unassembled WGS sequence"/>
</dbReference>
<proteinExistence type="predicted"/>
<accession>A0ABS9KRK7</accession>
<protein>
    <submittedName>
        <fullName evidence="1">Uncharacterized protein</fullName>
    </submittedName>
</protein>
<keyword evidence="2" id="KW-1185">Reference proteome</keyword>
<gene>
    <name evidence="1" type="ORF">LZZ85_11715</name>
</gene>